<gene>
    <name evidence="5" type="ORF">Tasa_012_130</name>
</gene>
<comment type="subcellular location">
    <subcellularLocation>
        <location evidence="1">Cell envelope</location>
    </subcellularLocation>
</comment>
<dbReference type="STRING" id="1231623.Tasa_012_130"/>
<dbReference type="GO" id="GO:0030313">
    <property type="term" value="C:cell envelope"/>
    <property type="evidence" value="ECO:0007669"/>
    <property type="project" value="UniProtKB-SubCell"/>
</dbReference>
<dbReference type="GO" id="GO:0030246">
    <property type="term" value="F:carbohydrate binding"/>
    <property type="evidence" value="ECO:0007669"/>
    <property type="project" value="UniProtKB-ARBA"/>
</dbReference>
<dbReference type="Gene3D" id="3.40.50.2300">
    <property type="match status" value="2"/>
</dbReference>
<dbReference type="Pfam" id="PF13407">
    <property type="entry name" value="Peripla_BP_4"/>
    <property type="match status" value="1"/>
</dbReference>
<keyword evidence="6" id="KW-1185">Reference proteome</keyword>
<evidence type="ECO:0000256" key="2">
    <source>
        <dbReference type="ARBA" id="ARBA00007639"/>
    </source>
</evidence>
<evidence type="ECO:0000313" key="5">
    <source>
        <dbReference type="EMBL" id="GAN53954.1"/>
    </source>
</evidence>
<dbReference type="AlphaFoldDB" id="A0A0D6MJV8"/>
<name>A0A0D6MJV8_9PROT</name>
<evidence type="ECO:0000256" key="3">
    <source>
        <dbReference type="ARBA" id="ARBA00022729"/>
    </source>
</evidence>
<dbReference type="CDD" id="cd06321">
    <property type="entry name" value="PBP1_ABC_sugar_binding-like"/>
    <property type="match status" value="1"/>
</dbReference>
<reference evidence="5 6" key="1">
    <citation type="submission" date="2012-10" db="EMBL/GenBank/DDBJ databases">
        <title>Genome sequencing of Tanticharoenia sakaeratensis NBRC 103193.</title>
        <authorList>
            <person name="Azuma Y."/>
            <person name="Hadano H."/>
            <person name="Hirakawa H."/>
            <person name="Matsushita K."/>
        </authorList>
    </citation>
    <scope>NUCLEOTIDE SEQUENCE [LARGE SCALE GENOMIC DNA]</scope>
    <source>
        <strain evidence="5 6">NBRC 103193</strain>
    </source>
</reference>
<organism evidence="5 6">
    <name type="scientific">Tanticharoenia sakaeratensis NBRC 103193</name>
    <dbReference type="NCBI Taxonomy" id="1231623"/>
    <lineage>
        <taxon>Bacteria</taxon>
        <taxon>Pseudomonadati</taxon>
        <taxon>Pseudomonadota</taxon>
        <taxon>Alphaproteobacteria</taxon>
        <taxon>Acetobacterales</taxon>
        <taxon>Acetobacteraceae</taxon>
        <taxon>Tanticharoenia</taxon>
    </lineage>
</organism>
<evidence type="ECO:0000313" key="6">
    <source>
        <dbReference type="Proteomes" id="UP000032679"/>
    </source>
</evidence>
<keyword evidence="3" id="KW-0732">Signal</keyword>
<evidence type="ECO:0000256" key="1">
    <source>
        <dbReference type="ARBA" id="ARBA00004196"/>
    </source>
</evidence>
<accession>A0A0D6MJV8</accession>
<comment type="similarity">
    <text evidence="2">Belongs to the bacterial solute-binding protein 2 family.</text>
</comment>
<protein>
    <submittedName>
        <fullName evidence="5">Periplasmic-binding protein/LacI transcriptional regulator</fullName>
    </submittedName>
</protein>
<proteinExistence type="inferred from homology"/>
<dbReference type="InterPro" id="IPR028082">
    <property type="entry name" value="Peripla_BP_I"/>
</dbReference>
<sequence length="299" mass="31147">MLAGSLGAGAAHAAPSKTLDTVGISVGSLGNPYFVSLVRGATEAAHKINPQAKILAVSSEYDLGKQSGQIDNFISAGADIILLAAADPNAIGTAVSRARAAGIVVIAVDVAAKNVDATVQTDNTQAGRLACKYLGETLKQGNIVIQTGPQVSSIIERMKGCRESLAKYPELKVLSDNQNGNVARDGGMNVMMGHLTRFPDFKGVFTVDDPQAIGAELAARQLHRTNIIISSIDGSPDAVNAIKSGGMIKATASQNPTLEGSMAVDIGFGLMDGRKPEKTMNLIEPELVTMDTVAQYKGW</sequence>
<evidence type="ECO:0000259" key="4">
    <source>
        <dbReference type="Pfam" id="PF13407"/>
    </source>
</evidence>
<dbReference type="PANTHER" id="PTHR46847:SF2">
    <property type="entry name" value="ABC TRANSPORTER SUGAR-BINDING PROTEIN"/>
    <property type="match status" value="1"/>
</dbReference>
<dbReference type="PANTHER" id="PTHR46847">
    <property type="entry name" value="D-ALLOSE-BINDING PERIPLASMIC PROTEIN-RELATED"/>
    <property type="match status" value="1"/>
</dbReference>
<feature type="domain" description="Periplasmic binding protein" evidence="4">
    <location>
        <begin position="22"/>
        <end position="275"/>
    </location>
</feature>
<dbReference type="InterPro" id="IPR025997">
    <property type="entry name" value="SBP_2_dom"/>
</dbReference>
<dbReference type="EMBL" id="BALE01000012">
    <property type="protein sequence ID" value="GAN53954.1"/>
    <property type="molecule type" value="Genomic_DNA"/>
</dbReference>
<dbReference type="Proteomes" id="UP000032679">
    <property type="component" value="Unassembled WGS sequence"/>
</dbReference>
<dbReference type="SUPFAM" id="SSF53822">
    <property type="entry name" value="Periplasmic binding protein-like I"/>
    <property type="match status" value="1"/>
</dbReference>
<comment type="caution">
    <text evidence="5">The sequence shown here is derived from an EMBL/GenBank/DDBJ whole genome shotgun (WGS) entry which is preliminary data.</text>
</comment>